<keyword evidence="2" id="KW-1185">Reference proteome</keyword>
<evidence type="ECO:0000313" key="1">
    <source>
        <dbReference type="EMBL" id="KAL0081662.1"/>
    </source>
</evidence>
<reference evidence="1 2" key="1">
    <citation type="submission" date="2024-04" db="EMBL/GenBank/DDBJ databases">
        <title>Symmetric and asymmetric DNA N6-adenine methylation regulates different biological responses in Mucorales.</title>
        <authorList>
            <consortium name="Lawrence Berkeley National Laboratory"/>
            <person name="Lax C."/>
            <person name="Mondo S.J."/>
            <person name="Osorio-Concepcion M."/>
            <person name="Muszewska A."/>
            <person name="Corrochano-Luque M."/>
            <person name="Gutierrez G."/>
            <person name="Riley R."/>
            <person name="Lipzen A."/>
            <person name="Guo J."/>
            <person name="Hundley H."/>
            <person name="Amirebrahimi M."/>
            <person name="Ng V."/>
            <person name="Lorenzo-Gutierrez D."/>
            <person name="Binder U."/>
            <person name="Yang J."/>
            <person name="Song Y."/>
            <person name="Canovas D."/>
            <person name="Navarro E."/>
            <person name="Freitag M."/>
            <person name="Gabaldon T."/>
            <person name="Grigoriev I.V."/>
            <person name="Corrochano L.M."/>
            <person name="Nicolas F.E."/>
            <person name="Garre V."/>
        </authorList>
    </citation>
    <scope>NUCLEOTIDE SEQUENCE [LARGE SCALE GENOMIC DNA]</scope>
    <source>
        <strain evidence="1 2">L51</strain>
    </source>
</reference>
<dbReference type="EMBL" id="JBCLYO010000017">
    <property type="protein sequence ID" value="KAL0081662.1"/>
    <property type="molecule type" value="Genomic_DNA"/>
</dbReference>
<gene>
    <name evidence="1" type="ORF">J3Q64DRAFT_1823560</name>
</gene>
<comment type="caution">
    <text evidence="1">The sequence shown here is derived from an EMBL/GenBank/DDBJ whole genome shotgun (WGS) entry which is preliminary data.</text>
</comment>
<evidence type="ECO:0008006" key="3">
    <source>
        <dbReference type="Google" id="ProtNLM"/>
    </source>
</evidence>
<name>A0ABR3ATA3_PHYBL</name>
<evidence type="ECO:0000313" key="2">
    <source>
        <dbReference type="Proteomes" id="UP001448207"/>
    </source>
</evidence>
<dbReference type="Proteomes" id="UP001448207">
    <property type="component" value="Unassembled WGS sequence"/>
</dbReference>
<sequence>MSVNISLTNQQQQAVEKVLIQERYTFRHLKNLILPTFHKTFNHMSLSLEYLGCYKLKRKKNVVKKIIVKSIASLSDVEKPYLYSGYYKELEPTVTLLKLNDE</sequence>
<protein>
    <recommendedName>
        <fullName evidence="3">Homeodomain-like DNA binding domain-containing transcription factor</fullName>
    </recommendedName>
</protein>
<proteinExistence type="predicted"/>
<organism evidence="1 2">
    <name type="scientific">Phycomyces blakesleeanus</name>
    <dbReference type="NCBI Taxonomy" id="4837"/>
    <lineage>
        <taxon>Eukaryota</taxon>
        <taxon>Fungi</taxon>
        <taxon>Fungi incertae sedis</taxon>
        <taxon>Mucoromycota</taxon>
        <taxon>Mucoromycotina</taxon>
        <taxon>Mucoromycetes</taxon>
        <taxon>Mucorales</taxon>
        <taxon>Phycomycetaceae</taxon>
        <taxon>Phycomyces</taxon>
    </lineage>
</organism>
<accession>A0ABR3ATA3</accession>